<dbReference type="Pfam" id="PF00583">
    <property type="entry name" value="Acetyltransf_1"/>
    <property type="match status" value="1"/>
</dbReference>
<dbReference type="SUPFAM" id="SSF55729">
    <property type="entry name" value="Acyl-CoA N-acyltransferases (Nat)"/>
    <property type="match status" value="1"/>
</dbReference>
<dbReference type="Gene3D" id="3.40.630.30">
    <property type="match status" value="1"/>
</dbReference>
<protein>
    <submittedName>
        <fullName evidence="2">GNAT family N-acetyltransferase</fullName>
    </submittedName>
</protein>
<dbReference type="InterPro" id="IPR000182">
    <property type="entry name" value="GNAT_dom"/>
</dbReference>
<gene>
    <name evidence="2" type="ORF">ACFQ4G_17550</name>
</gene>
<evidence type="ECO:0000313" key="3">
    <source>
        <dbReference type="Proteomes" id="UP001597176"/>
    </source>
</evidence>
<name>A0ABW3X1J9_9HYPH</name>
<accession>A0ABW3X1J9</accession>
<sequence>MGTFQNALAVASELASQRRFSEFGKRSLGLVYERRLTLGLRRDLQVALSAPSAKIPISVRKLTAEDVPLLFPENQDSLSRRERVELATRRAHFSADIPQCYVAVDLRNGMPCYCQWLMGSDQNTRIQAFFPKSWFPVLQQDEALLENAYTLAAYRGKGIMSAAMALISERGLDIGCRSVITFVDSNNVPSLRGCRKAGFSPYIVRVERRSLFGAMALRHFSGLSPYADELASAGATLPS</sequence>
<proteinExistence type="predicted"/>
<feature type="domain" description="N-acetyltransferase" evidence="1">
    <location>
        <begin position="57"/>
        <end position="218"/>
    </location>
</feature>
<evidence type="ECO:0000313" key="2">
    <source>
        <dbReference type="EMBL" id="MFD1303381.1"/>
    </source>
</evidence>
<dbReference type="EMBL" id="JBHTND010000028">
    <property type="protein sequence ID" value="MFD1303381.1"/>
    <property type="molecule type" value="Genomic_DNA"/>
</dbReference>
<dbReference type="Proteomes" id="UP001597176">
    <property type="component" value="Unassembled WGS sequence"/>
</dbReference>
<evidence type="ECO:0000259" key="1">
    <source>
        <dbReference type="PROSITE" id="PS51186"/>
    </source>
</evidence>
<comment type="caution">
    <text evidence="2">The sequence shown here is derived from an EMBL/GenBank/DDBJ whole genome shotgun (WGS) entry which is preliminary data.</text>
</comment>
<dbReference type="PROSITE" id="PS51186">
    <property type="entry name" value="GNAT"/>
    <property type="match status" value="1"/>
</dbReference>
<dbReference type="InterPro" id="IPR016181">
    <property type="entry name" value="Acyl_CoA_acyltransferase"/>
</dbReference>
<reference evidence="3" key="1">
    <citation type="journal article" date="2019" name="Int. J. Syst. Evol. Microbiol.">
        <title>The Global Catalogue of Microorganisms (GCM) 10K type strain sequencing project: providing services to taxonomists for standard genome sequencing and annotation.</title>
        <authorList>
            <consortium name="The Broad Institute Genomics Platform"/>
            <consortium name="The Broad Institute Genome Sequencing Center for Infectious Disease"/>
            <person name="Wu L."/>
            <person name="Ma J."/>
        </authorList>
    </citation>
    <scope>NUCLEOTIDE SEQUENCE [LARGE SCALE GENOMIC DNA]</scope>
    <source>
        <strain evidence="3">CCUG 56108</strain>
    </source>
</reference>
<keyword evidence="3" id="KW-1185">Reference proteome</keyword>
<organism evidence="2 3">
    <name type="scientific">Methylobacterium marchantiae</name>
    <dbReference type="NCBI Taxonomy" id="600331"/>
    <lineage>
        <taxon>Bacteria</taxon>
        <taxon>Pseudomonadati</taxon>
        <taxon>Pseudomonadota</taxon>
        <taxon>Alphaproteobacteria</taxon>
        <taxon>Hyphomicrobiales</taxon>
        <taxon>Methylobacteriaceae</taxon>
        <taxon>Methylobacterium</taxon>
    </lineage>
</organism>